<feature type="transmembrane region" description="Helical" evidence="1">
    <location>
        <begin position="438"/>
        <end position="458"/>
    </location>
</feature>
<keyword evidence="1" id="KW-0812">Transmembrane</keyword>
<protein>
    <submittedName>
        <fullName evidence="2">Uncharacterized protein</fullName>
    </submittedName>
</protein>
<reference evidence="2 3" key="1">
    <citation type="journal article" date="2012" name="Stand. Genomic Sci.">
        <title>Complete genome sequence of Pyrobaculum oguniense.</title>
        <authorList>
            <person name="Bernick D.L."/>
            <person name="Karplus K."/>
            <person name="Lui L.M."/>
            <person name="Coker J.K."/>
            <person name="Murphy J.N."/>
            <person name="Chan P.P."/>
            <person name="Cozen A.E."/>
            <person name="Lowe T.M."/>
        </authorList>
    </citation>
    <scope>NUCLEOTIDE SEQUENCE [LARGE SCALE GENOMIC DNA]</scope>
    <source>
        <strain evidence="2 3">TE7</strain>
    </source>
</reference>
<dbReference type="KEGG" id="pog:Pogu_1137"/>
<feature type="transmembrane region" description="Helical" evidence="1">
    <location>
        <begin position="512"/>
        <end position="529"/>
    </location>
</feature>
<dbReference type="AlphaFoldDB" id="H6QA42"/>
<keyword evidence="1" id="KW-1133">Transmembrane helix</keyword>
<evidence type="ECO:0000313" key="2">
    <source>
        <dbReference type="EMBL" id="AFA39164.1"/>
    </source>
</evidence>
<dbReference type="EMBL" id="CP003316">
    <property type="protein sequence ID" value="AFA39164.1"/>
    <property type="molecule type" value="Genomic_DNA"/>
</dbReference>
<dbReference type="eggNOG" id="arCOG11744">
    <property type="taxonomic scope" value="Archaea"/>
</dbReference>
<accession>H6QA42</accession>
<evidence type="ECO:0000256" key="1">
    <source>
        <dbReference type="SAM" id="Phobius"/>
    </source>
</evidence>
<evidence type="ECO:0000313" key="3">
    <source>
        <dbReference type="Proteomes" id="UP000009062"/>
    </source>
</evidence>
<dbReference type="Proteomes" id="UP000009062">
    <property type="component" value="Chromosome"/>
</dbReference>
<dbReference type="STRING" id="698757.Pogu_1137"/>
<proteinExistence type="predicted"/>
<sequence length="662" mass="70495">MVLLALLLAALAWAFTVVDVGSGAVAGGLAYTGAQRVELYYTCGVDSVRDWGVCRGDCLGFVAALSADQRGFNITVGGQPAEVVYAALYQLSDTYQPRLYVVVFRAKAAGPVKVSGLYRPEAYVLANFGVGKLQVYERRLLPLIAGRQNTAPFNISLSVAGNFIACTVGKYARAVESEKGAAEGSFGYYYSLFKGAGSRLAFYWASVPESAIKLMYIISTSPYFYTATVVGEDGSPVPAAVLKAIAVRGAAVGDGKVAFEDYAVIKAGGREIRVEPNATAVVPGRRCVVTAQTSLGTPLPLTVKYGGVEVAMGVGRADTYCIDGAYTVEYKWEKRGPVSFSLAGAAQGNATVPSAKVRFVALNIFRMPAASAEEEVPQGGAVRLELGDYAGEVVANSPTVVVSKYQVLSPTGAASLAALAGALALKPLGGRWRRPAKLLAVAGGVLVLAELLTAVFWGRLPSTAAAYSAVATPLVVLAVAVPWRLWHFAAVFAPAAALYGAFAHSLLYSTGWVHLFSPLLATLIFFWATEMAKRWLCGKCVRGYQLGAPQLAIHELWARALRGAARDWHKMEETMGKLKGFGLEDRVHCLREQVFNKVGQIWNEACGVTYYDPTCLYIEGKVDWGGYKALRAFMIGRGGEEDCIKALHAVGLGQFSSLCKGP</sequence>
<keyword evidence="3" id="KW-1185">Reference proteome</keyword>
<organism evidence="2 3">
    <name type="scientific">Pyrobaculum oguniense (strain DSM 13380 / JCM 10595 / TE7)</name>
    <dbReference type="NCBI Taxonomy" id="698757"/>
    <lineage>
        <taxon>Archaea</taxon>
        <taxon>Thermoproteota</taxon>
        <taxon>Thermoprotei</taxon>
        <taxon>Thermoproteales</taxon>
        <taxon>Thermoproteaceae</taxon>
        <taxon>Pyrobaculum</taxon>
    </lineage>
</organism>
<name>H6QA42_PYROT</name>
<keyword evidence="1" id="KW-0472">Membrane</keyword>
<dbReference type="HOGENOM" id="CLU_414275_0_0_2"/>
<gene>
    <name evidence="2" type="ordered locus">Pogu_1137</name>
</gene>
<feature type="transmembrane region" description="Helical" evidence="1">
    <location>
        <begin position="464"/>
        <end position="481"/>
    </location>
</feature>